<dbReference type="InterPro" id="IPR015330">
    <property type="entry name" value="DNA_primase/pol_bifunc_N"/>
</dbReference>
<gene>
    <name evidence="2" type="ORF">UFOVP675_31</name>
    <name evidence="3" type="ORF">UFOVP747_68</name>
</gene>
<reference evidence="2" key="1">
    <citation type="submission" date="2020-04" db="EMBL/GenBank/DDBJ databases">
        <authorList>
            <person name="Chiriac C."/>
            <person name="Salcher M."/>
            <person name="Ghai R."/>
            <person name="Kavagutti S V."/>
        </authorList>
    </citation>
    <scope>NUCLEOTIDE SEQUENCE</scope>
</reference>
<evidence type="ECO:0000313" key="3">
    <source>
        <dbReference type="EMBL" id="CAB5225679.1"/>
    </source>
</evidence>
<dbReference type="Gene3D" id="3.40.50.300">
    <property type="entry name" value="P-loop containing nucleotide triphosphate hydrolases"/>
    <property type="match status" value="1"/>
</dbReference>
<accession>A0A6J5NDQ0</accession>
<dbReference type="EMBL" id="LR798343">
    <property type="protein sequence ID" value="CAB5225679.1"/>
    <property type="molecule type" value="Genomic_DNA"/>
</dbReference>
<dbReference type="SUPFAM" id="SSF56747">
    <property type="entry name" value="Prim-pol domain"/>
    <property type="match status" value="1"/>
</dbReference>
<name>A0A6J5NDQ0_9CAUD</name>
<sequence>MSASLCEAAANLAARGIPVFPCLPSKRPMTARGFHDATRDPISARRMFAAPDAALIGMPTGAATGVYVIDVDIKDGAKGGEWLRANQERLPSTRTHRTQSGGLHLLFTLPDGADVRNSASKIAPGVDVRGSGGFIIIPPSPNYSVADHCEMAVMPDWLIALCAPPAPPPTPTPRITRDDTAGSPYGMRALSDECDAVMNAAPGVQESTLNAAALKIGALVAGGELAQGYAREALISAGLGMRSQPGREPWTDRDIRAKVERGMTDGGMRPRQAAPREIRHTIRVEIVPPEPPPYDEAPDWALAEPIIEPEPEAKAERKPGKAPLWVDREAWDETAIPRRPWVVPGYFMRGSVSVLSGQGAGGKSSLVVAWSIAAALGQPIGEFRPAGPLMVINYNVEDDQQEQQRRYSAGLHAAQKRPADIAEKVIRCGPSTIGTLFERNHDTGRIIATEAMQALEDLCMETGADVLICDPLAELHNAEENDNTAMRAVIAAFRGLAARLGIAVMILHHDRKGSNAPGDMDRMRGASAITGAVRVMLTLTPMSSEEADKFGVEDQDRRRHFRIDGAKSNYAIAQDAEWWKLRGYDLLNGEEVAAARPWTPPSFFDGVSMDDCIAVLNQMAAGTPTGFAWGAHHRAGDEWAGRLIMALGKTEGQARAMLAGWVTAGTISIVSKPGPRRGHPRSAYEVNQAAVAEMRQA</sequence>
<dbReference type="CDD" id="cd04859">
    <property type="entry name" value="Prim_Pol"/>
    <property type="match status" value="1"/>
</dbReference>
<dbReference type="Pfam" id="PF09250">
    <property type="entry name" value="Prim-Pol"/>
    <property type="match status" value="1"/>
</dbReference>
<protein>
    <submittedName>
        <fullName evidence="2">Prim_Pol domain containing protein</fullName>
    </submittedName>
</protein>
<evidence type="ECO:0000259" key="1">
    <source>
        <dbReference type="SMART" id="SM00943"/>
    </source>
</evidence>
<proteinExistence type="predicted"/>
<dbReference type="InterPro" id="IPR027417">
    <property type="entry name" value="P-loop_NTPase"/>
</dbReference>
<feature type="domain" description="DNA primase/polymerase bifunctional N-terminal" evidence="1">
    <location>
        <begin position="9"/>
        <end position="158"/>
    </location>
</feature>
<dbReference type="Pfam" id="PF13481">
    <property type="entry name" value="AAA_25"/>
    <property type="match status" value="1"/>
</dbReference>
<dbReference type="SMART" id="SM00943">
    <property type="entry name" value="Prim-Pol"/>
    <property type="match status" value="1"/>
</dbReference>
<organism evidence="2">
    <name type="scientific">uncultured Caudovirales phage</name>
    <dbReference type="NCBI Taxonomy" id="2100421"/>
    <lineage>
        <taxon>Viruses</taxon>
        <taxon>Duplodnaviria</taxon>
        <taxon>Heunggongvirae</taxon>
        <taxon>Uroviricota</taxon>
        <taxon>Caudoviricetes</taxon>
        <taxon>Peduoviridae</taxon>
        <taxon>Maltschvirus</taxon>
        <taxon>Maltschvirus maltsch</taxon>
    </lineage>
</organism>
<dbReference type="EMBL" id="LR796648">
    <property type="protein sequence ID" value="CAB4157003.1"/>
    <property type="molecule type" value="Genomic_DNA"/>
</dbReference>
<dbReference type="SUPFAM" id="SSF52540">
    <property type="entry name" value="P-loop containing nucleoside triphosphate hydrolases"/>
    <property type="match status" value="1"/>
</dbReference>
<evidence type="ECO:0000313" key="2">
    <source>
        <dbReference type="EMBL" id="CAB4157003.1"/>
    </source>
</evidence>